<dbReference type="Pfam" id="PF01548">
    <property type="entry name" value="DEDD_Tnp_IS110"/>
    <property type="match status" value="1"/>
</dbReference>
<dbReference type="AlphaFoldDB" id="C3M8S9"/>
<dbReference type="NCBIfam" id="NF033542">
    <property type="entry name" value="transpos_IS110"/>
    <property type="match status" value="1"/>
</dbReference>
<dbReference type="eggNOG" id="COG3547">
    <property type="taxonomic scope" value="Bacteria"/>
</dbReference>
<proteinExistence type="predicted"/>
<dbReference type="HOGENOM" id="CLU_036902_0_1_5"/>
<feature type="domain" description="Transposase IS116/IS110/IS902 C-terminal" evidence="3">
    <location>
        <begin position="330"/>
        <end position="413"/>
    </location>
</feature>
<dbReference type="EMBL" id="CP001389">
    <property type="protein sequence ID" value="ACP24625.1"/>
    <property type="molecule type" value="Genomic_DNA"/>
</dbReference>
<dbReference type="OrthoDB" id="6637920at2"/>
<evidence type="ECO:0000313" key="4">
    <source>
        <dbReference type="EMBL" id="ACP24625.1"/>
    </source>
</evidence>
<dbReference type="Proteomes" id="UP000001054">
    <property type="component" value="Chromosome"/>
</dbReference>
<evidence type="ECO:0000259" key="3">
    <source>
        <dbReference type="Pfam" id="PF02371"/>
    </source>
</evidence>
<name>C3M8S9_SINFN</name>
<keyword evidence="1" id="KW-0175">Coiled coil</keyword>
<accession>C3M8S9</accession>
<dbReference type="InterPro" id="IPR002525">
    <property type="entry name" value="Transp_IS110-like_N"/>
</dbReference>
<dbReference type="GO" id="GO:0004803">
    <property type="term" value="F:transposase activity"/>
    <property type="evidence" value="ECO:0007669"/>
    <property type="project" value="InterPro"/>
</dbReference>
<dbReference type="InterPro" id="IPR003346">
    <property type="entry name" value="Transposase_20"/>
</dbReference>
<keyword evidence="5" id="KW-1185">Reference proteome</keyword>
<dbReference type="PANTHER" id="PTHR33055">
    <property type="entry name" value="TRANSPOSASE FOR INSERTION SEQUENCE ELEMENT IS1111A"/>
    <property type="match status" value="1"/>
</dbReference>
<dbReference type="PATRIC" id="fig|394.7.peg.3647"/>
<gene>
    <name evidence="4" type="ordered locus">NGR_c08340</name>
</gene>
<protein>
    <submittedName>
        <fullName evidence="4">Transposase for insertion sequence NGRIS-13h</fullName>
    </submittedName>
</protein>
<feature type="domain" description="Transposase IS110-like N-terminal" evidence="2">
    <location>
        <begin position="52"/>
        <end position="210"/>
    </location>
</feature>
<dbReference type="InterPro" id="IPR047650">
    <property type="entry name" value="Transpos_IS110"/>
</dbReference>
<reference evidence="4 5" key="1">
    <citation type="journal article" date="2009" name="Appl. Environ. Microbiol.">
        <title>Rhizobium sp. strain NGR234 possesses a remarkable number of secretion systems.</title>
        <authorList>
            <person name="Schmeisser C."/>
            <person name="Liesegang H."/>
            <person name="Krysciak D."/>
            <person name="Bakkou N."/>
            <person name="Le Quere A."/>
            <person name="Wollherr A."/>
            <person name="Heinemeyer I."/>
            <person name="Morgenstern B."/>
            <person name="Pommerening-Roeser A."/>
            <person name="Flores M."/>
            <person name="Palacios R."/>
            <person name="Brenner S."/>
            <person name="Gottschalk G."/>
            <person name="Schmitz R.A."/>
            <person name="Broughton W.J."/>
            <person name="Perret X."/>
            <person name="Strittmatter A.W."/>
            <person name="Streit W.R."/>
        </authorList>
    </citation>
    <scope>NUCLEOTIDE SEQUENCE [LARGE SCALE GENOMIC DNA]</scope>
    <source>
        <strain evidence="5">NBRC 101917 / NGR234</strain>
    </source>
</reference>
<dbReference type="GO" id="GO:0003677">
    <property type="term" value="F:DNA binding"/>
    <property type="evidence" value="ECO:0007669"/>
    <property type="project" value="InterPro"/>
</dbReference>
<dbReference type="Pfam" id="PF02371">
    <property type="entry name" value="Transposase_20"/>
    <property type="match status" value="1"/>
</dbReference>
<evidence type="ECO:0000256" key="1">
    <source>
        <dbReference type="SAM" id="Coils"/>
    </source>
</evidence>
<dbReference type="GO" id="GO:0006313">
    <property type="term" value="P:DNA transposition"/>
    <property type="evidence" value="ECO:0007669"/>
    <property type="project" value="InterPro"/>
</dbReference>
<feature type="coiled-coil region" evidence="1">
    <location>
        <begin position="285"/>
        <end position="312"/>
    </location>
</feature>
<evidence type="ECO:0000259" key="2">
    <source>
        <dbReference type="Pfam" id="PF01548"/>
    </source>
</evidence>
<evidence type="ECO:0000313" key="5">
    <source>
        <dbReference type="Proteomes" id="UP000001054"/>
    </source>
</evidence>
<organism evidence="4 5">
    <name type="scientific">Sinorhizobium fredii (strain NBRC 101917 / NGR234)</name>
    <dbReference type="NCBI Taxonomy" id="394"/>
    <lineage>
        <taxon>Bacteria</taxon>
        <taxon>Pseudomonadati</taxon>
        <taxon>Pseudomonadota</taxon>
        <taxon>Alphaproteobacteria</taxon>
        <taxon>Hyphomicrobiales</taxon>
        <taxon>Rhizobiaceae</taxon>
        <taxon>Sinorhizobium/Ensifer group</taxon>
        <taxon>Sinorhizobium</taxon>
    </lineage>
</organism>
<sequence length="459" mass="50930">MPRRIGRDRCPVGSPRRSCIRFRAPVQGSAKIAVARRLGRGEGMTDQKQFYAGVDWASESHHVFLTDGDGRKIGERVFRHGGEGLAELAAWLTATSGATEAGQIQVAIEVPHGPVVETLIERGCQVHAINPKQMDRFRDRFTLAGAKDDSRDAEVMASALRTDRRCFRLLAAADPVVIELREWSRMAEDLGAERNRLTNRMREQLWRYFPALLELENDLGAEWLLDLWEAGPTPAKAARIRAATIAKLLKRNRIRRVDATHVLAVLRTPPVKVAAGTTEAASAHIATLIARIRLVNRQLKQAHQRLDTLTARLVPTEATEPGQRKQHDVEILASLPGVGRIVLATLLAEAFDALQRRDHAALRSLTGVAPVTKRSGKSCIVIRRQACHDRLANAMYHWARVAIQHDSRSRLKYAALRSRGHSHGRALRSVADRLLNVACAMLKTGTTFNPSLAEQKLSC</sequence>
<dbReference type="STRING" id="394.NGR_c08340"/>
<dbReference type="KEGG" id="rhi:NGR_c08340"/>
<dbReference type="PANTHER" id="PTHR33055:SF3">
    <property type="entry name" value="PUTATIVE TRANSPOSASE FOR IS117-RELATED"/>
    <property type="match status" value="1"/>
</dbReference>